<comment type="caution">
    <text evidence="1">The sequence shown here is derived from an EMBL/GenBank/DDBJ whole genome shotgun (WGS) entry which is preliminary data.</text>
</comment>
<dbReference type="RefSeq" id="WP_205109388.1">
    <property type="nucleotide sequence ID" value="NZ_BAAAHT010000004.1"/>
</dbReference>
<sequence length="188" mass="22007">MDDNAPEPDVLEEDDFDTEFEGPLLVEPPHPINWNLLSPEDLEAEWLELNRWVHWLRNTYGLPTSVVPPFWHHHPELLWELSALHLHWLCSYDTEKTGSAPLAWHRDFADTRLRLRDWVAAAGTRLDRDRPTRQTSWPGEPPAPAVEDIIIEDREAEFVEFVLAEVTKRREEEDRLYRSLDPSTGEIS</sequence>
<dbReference type="Proteomes" id="UP000776164">
    <property type="component" value="Unassembled WGS sequence"/>
</dbReference>
<evidence type="ECO:0000313" key="2">
    <source>
        <dbReference type="Proteomes" id="UP000776164"/>
    </source>
</evidence>
<keyword evidence="2" id="KW-1185">Reference proteome</keyword>
<accession>A0ABS2L6C2</accession>
<evidence type="ECO:0008006" key="3">
    <source>
        <dbReference type="Google" id="ProtNLM"/>
    </source>
</evidence>
<organism evidence="1 2">
    <name type="scientific">Subtercola frigoramans</name>
    <dbReference type="NCBI Taxonomy" id="120298"/>
    <lineage>
        <taxon>Bacteria</taxon>
        <taxon>Bacillati</taxon>
        <taxon>Actinomycetota</taxon>
        <taxon>Actinomycetes</taxon>
        <taxon>Micrococcales</taxon>
        <taxon>Microbacteriaceae</taxon>
        <taxon>Subtercola</taxon>
    </lineage>
</organism>
<protein>
    <recommendedName>
        <fullName evidence="3">DUF4913 domain-containing protein</fullName>
    </recommendedName>
</protein>
<name>A0ABS2L6C2_9MICO</name>
<gene>
    <name evidence="1" type="ORF">JOE66_002183</name>
</gene>
<dbReference type="EMBL" id="JAFBBU010000001">
    <property type="protein sequence ID" value="MBM7472549.1"/>
    <property type="molecule type" value="Genomic_DNA"/>
</dbReference>
<proteinExistence type="predicted"/>
<evidence type="ECO:0000313" key="1">
    <source>
        <dbReference type="EMBL" id="MBM7472549.1"/>
    </source>
</evidence>
<reference evidence="1 2" key="1">
    <citation type="submission" date="2021-01" db="EMBL/GenBank/DDBJ databases">
        <title>Sequencing the genomes of 1000 actinobacteria strains.</title>
        <authorList>
            <person name="Klenk H.-P."/>
        </authorList>
    </citation>
    <scope>NUCLEOTIDE SEQUENCE [LARGE SCALE GENOMIC DNA]</scope>
    <source>
        <strain evidence="1 2">DSM 13057</strain>
    </source>
</reference>